<dbReference type="InterPro" id="IPR016208">
    <property type="entry name" value="Ald_Oxase/xanthine_DH-like"/>
</dbReference>
<dbReference type="InterPro" id="IPR046867">
    <property type="entry name" value="AldOxase/xan_DH_MoCoBD2"/>
</dbReference>
<dbReference type="EMBL" id="QRZM01000001">
    <property type="protein sequence ID" value="RGV78892.1"/>
    <property type="molecule type" value="Genomic_DNA"/>
</dbReference>
<dbReference type="InterPro" id="IPR036856">
    <property type="entry name" value="Ald_Oxase/Xan_DH_a/b_sf"/>
</dbReference>
<organism evidence="4 5">
    <name type="scientific">Enterocloster bolteae</name>
    <dbReference type="NCBI Taxonomy" id="208479"/>
    <lineage>
        <taxon>Bacteria</taxon>
        <taxon>Bacillati</taxon>
        <taxon>Bacillota</taxon>
        <taxon>Clostridia</taxon>
        <taxon>Lachnospirales</taxon>
        <taxon>Lachnospiraceae</taxon>
        <taxon>Enterocloster</taxon>
    </lineage>
</organism>
<dbReference type="InterPro" id="IPR037165">
    <property type="entry name" value="AldOxase/xan_DH_Mopterin-bd_sf"/>
</dbReference>
<evidence type="ECO:0000313" key="5">
    <source>
        <dbReference type="Proteomes" id="UP000284543"/>
    </source>
</evidence>
<dbReference type="SUPFAM" id="SSF54665">
    <property type="entry name" value="CO dehydrogenase molybdoprotein N-domain-like"/>
    <property type="match status" value="1"/>
</dbReference>
<evidence type="ECO:0000256" key="1">
    <source>
        <dbReference type="ARBA" id="ARBA00022505"/>
    </source>
</evidence>
<keyword evidence="2" id="KW-0560">Oxidoreductase</keyword>
<dbReference type="InterPro" id="IPR008274">
    <property type="entry name" value="AldOxase/xan_DH_MoCoBD1"/>
</dbReference>
<protein>
    <submittedName>
        <fullName evidence="4">Aldehyde oxidase</fullName>
    </submittedName>
</protein>
<sequence>MGYTDNKTSDSTCGTCAGTDGTCGSICGTCGSTCGTCGSAGGAYAGRNYRVVGAPFIKKDARALVTGKPVFTDDLALKDCLVVKVLRSPYAHAMVKEIDCGVAAKIPGIECILTWKDVPQSRFTMAGQTYPEPSPYDRLILDRRLRFAGDAVAIVAGRDEAVVDHAMRLIRVKYEVLEPVLDMHDAKDAKILVHPEEDWKSLCDVGADNRRNLCASGIEGHGDLEQAFAGCTHVIERVYHTKANQQAMMETFRAYTHLDVYGRLNVVASTQIPFHTRRILAHALDIPKSRIRVIKPRIGGGFGAKQTVVAEVYPAIVTWKTGKPAKIIYSRYESQIASSPRHEMEVRVKLGCDDNGILKAMDVYTLSNTGAYGEHGPTTVGLSGHKSIPLYHTPEAFRFSYDVVYTNRMSAGAYRGYGATQGIFAVESAVSELAAELGMDPVKFRELNMVKEGDVMPAYYGETADSCALDRCVARVKDMIGWDGKYPRRQVSGSKVRGVGLAMAMQGSSISGVDVAGATIKINDDGFYNLIIGAADMGTGCDTTLAQVAAECLGCELDDIVVFGADTDISPYDSGSYASSTAYLTGTAVVKTCEALKEKILHKAAKYLETGADELEFDGKRVYKLACEADGTRKEITIKDLANRVQCANEDALQVTQSHSSPISPPPFMAGAAEVEVDLETGQVELIKFAAAVDCGTPLNENLARVQTEGGLVQGIGMALYEDVSYSKDGKVHENSFMQYKVPSRLDVGRVQVEFESSFEPTGPFGAKSIGEVVINTPSPAIANAVYNAVGVRIRELPITAEKVFKGMNGLD</sequence>
<dbReference type="Gene3D" id="3.30.365.10">
    <property type="entry name" value="Aldehyde oxidase/xanthine dehydrogenase, molybdopterin binding domain"/>
    <property type="match status" value="4"/>
</dbReference>
<evidence type="ECO:0000256" key="2">
    <source>
        <dbReference type="ARBA" id="ARBA00023002"/>
    </source>
</evidence>
<accession>A0A412ZFC7</accession>
<dbReference type="SUPFAM" id="SSF56003">
    <property type="entry name" value="Molybdenum cofactor-binding domain"/>
    <property type="match status" value="1"/>
</dbReference>
<dbReference type="PANTHER" id="PTHR11908">
    <property type="entry name" value="XANTHINE DEHYDROGENASE"/>
    <property type="match status" value="1"/>
</dbReference>
<proteinExistence type="predicted"/>
<feature type="domain" description="Aldehyde oxidase/xanthine dehydrogenase a/b hammerhead" evidence="3">
    <location>
        <begin position="66"/>
        <end position="178"/>
    </location>
</feature>
<evidence type="ECO:0000259" key="3">
    <source>
        <dbReference type="SMART" id="SM01008"/>
    </source>
</evidence>
<evidence type="ECO:0000313" key="4">
    <source>
        <dbReference type="EMBL" id="RGV78892.1"/>
    </source>
</evidence>
<dbReference type="Pfam" id="PF02738">
    <property type="entry name" value="MoCoBD_1"/>
    <property type="match status" value="1"/>
</dbReference>
<dbReference type="InterPro" id="IPR000674">
    <property type="entry name" value="Ald_Oxase/Xan_DH_a/b"/>
</dbReference>
<name>A0A412ZFC7_9FIRM</name>
<gene>
    <name evidence="4" type="ORF">DWW02_03975</name>
</gene>
<dbReference type="GO" id="GO:0016491">
    <property type="term" value="F:oxidoreductase activity"/>
    <property type="evidence" value="ECO:0007669"/>
    <property type="project" value="UniProtKB-KW"/>
</dbReference>
<dbReference type="PANTHER" id="PTHR11908:SF132">
    <property type="entry name" value="ALDEHYDE OXIDASE 1-RELATED"/>
    <property type="match status" value="1"/>
</dbReference>
<dbReference type="Pfam" id="PF01315">
    <property type="entry name" value="Ald_Xan_dh_C"/>
    <property type="match status" value="1"/>
</dbReference>
<dbReference type="RefSeq" id="WP_002567925.1">
    <property type="nucleotide sequence ID" value="NZ_CABKUK010000002.1"/>
</dbReference>
<reference evidence="4 5" key="1">
    <citation type="submission" date="2018-08" db="EMBL/GenBank/DDBJ databases">
        <title>A genome reference for cultivated species of the human gut microbiota.</title>
        <authorList>
            <person name="Zou Y."/>
            <person name="Xue W."/>
            <person name="Luo G."/>
        </authorList>
    </citation>
    <scope>NUCLEOTIDE SEQUENCE [LARGE SCALE GENOMIC DNA]</scope>
    <source>
        <strain evidence="4 5">AF14-18</strain>
    </source>
</reference>
<dbReference type="KEGG" id="cbol:CGC65_05500"/>
<dbReference type="SMART" id="SM01008">
    <property type="entry name" value="Ald_Xan_dh_C"/>
    <property type="match status" value="1"/>
</dbReference>
<comment type="caution">
    <text evidence="4">The sequence shown here is derived from an EMBL/GenBank/DDBJ whole genome shotgun (WGS) entry which is preliminary data.</text>
</comment>
<dbReference type="Gene3D" id="3.90.1170.50">
    <property type="entry name" value="Aldehyde oxidase/xanthine dehydrogenase, a/b hammerhead"/>
    <property type="match status" value="1"/>
</dbReference>
<dbReference type="Proteomes" id="UP000284543">
    <property type="component" value="Unassembled WGS sequence"/>
</dbReference>
<keyword evidence="1" id="KW-0500">Molybdenum</keyword>
<dbReference type="GO" id="GO:0005506">
    <property type="term" value="F:iron ion binding"/>
    <property type="evidence" value="ECO:0007669"/>
    <property type="project" value="InterPro"/>
</dbReference>
<dbReference type="AlphaFoldDB" id="A0A412ZFC7"/>
<dbReference type="Pfam" id="PF20256">
    <property type="entry name" value="MoCoBD_2"/>
    <property type="match status" value="1"/>
</dbReference>